<protein>
    <recommendedName>
        <fullName evidence="3">Cytochrome P450</fullName>
    </recommendedName>
</protein>
<name>A0A024TT82_9STRA</name>
<keyword evidence="1" id="KW-0812">Transmembrane</keyword>
<proteinExistence type="predicted"/>
<dbReference type="SUPFAM" id="SSF48264">
    <property type="entry name" value="Cytochrome P450"/>
    <property type="match status" value="2"/>
</dbReference>
<dbReference type="GO" id="GO:0005506">
    <property type="term" value="F:iron ion binding"/>
    <property type="evidence" value="ECO:0007669"/>
    <property type="project" value="InterPro"/>
</dbReference>
<dbReference type="EMBL" id="KI913973">
    <property type="protein sequence ID" value="ETV97224.1"/>
    <property type="molecule type" value="Genomic_DNA"/>
</dbReference>
<dbReference type="RefSeq" id="XP_008873932.1">
    <property type="nucleotide sequence ID" value="XM_008875710.1"/>
</dbReference>
<gene>
    <name evidence="2" type="ORF">H310_09605</name>
</gene>
<dbReference type="eggNOG" id="ENOG502S137">
    <property type="taxonomic scope" value="Eukaryota"/>
</dbReference>
<dbReference type="GeneID" id="20086655"/>
<dbReference type="InterPro" id="IPR017972">
    <property type="entry name" value="Cyt_P450_CS"/>
</dbReference>
<evidence type="ECO:0008006" key="3">
    <source>
        <dbReference type="Google" id="ProtNLM"/>
    </source>
</evidence>
<reference evidence="2" key="1">
    <citation type="submission" date="2013-12" db="EMBL/GenBank/DDBJ databases">
        <title>The Genome Sequence of Aphanomyces invadans NJM9701.</title>
        <authorList>
            <consortium name="The Broad Institute Genomics Platform"/>
            <person name="Russ C."/>
            <person name="Tyler B."/>
            <person name="van West P."/>
            <person name="Dieguez-Uribeondo J."/>
            <person name="Young S.K."/>
            <person name="Zeng Q."/>
            <person name="Gargeya S."/>
            <person name="Fitzgerald M."/>
            <person name="Abouelleil A."/>
            <person name="Alvarado L."/>
            <person name="Chapman S.B."/>
            <person name="Gainer-Dewar J."/>
            <person name="Goldberg J."/>
            <person name="Griggs A."/>
            <person name="Gujja S."/>
            <person name="Hansen M."/>
            <person name="Howarth C."/>
            <person name="Imamovic A."/>
            <person name="Ireland A."/>
            <person name="Larimer J."/>
            <person name="McCowan C."/>
            <person name="Murphy C."/>
            <person name="Pearson M."/>
            <person name="Poon T.W."/>
            <person name="Priest M."/>
            <person name="Roberts A."/>
            <person name="Saif S."/>
            <person name="Shea T."/>
            <person name="Sykes S."/>
            <person name="Wortman J."/>
            <person name="Nusbaum C."/>
            <person name="Birren B."/>
        </authorList>
    </citation>
    <scope>NUCLEOTIDE SEQUENCE [LARGE SCALE GENOMIC DNA]</scope>
    <source>
        <strain evidence="2">NJM9701</strain>
    </source>
</reference>
<dbReference type="InterPro" id="IPR036396">
    <property type="entry name" value="Cyt_P450_sf"/>
</dbReference>
<feature type="transmembrane region" description="Helical" evidence="1">
    <location>
        <begin position="12"/>
        <end position="33"/>
    </location>
</feature>
<dbReference type="PROSITE" id="PS00086">
    <property type="entry name" value="CYTOCHROME_P450"/>
    <property type="match status" value="1"/>
</dbReference>
<dbReference type="AlphaFoldDB" id="A0A024TT82"/>
<keyword evidence="1" id="KW-1133">Transmembrane helix</keyword>
<keyword evidence="1" id="KW-0472">Membrane</keyword>
<dbReference type="VEuPathDB" id="FungiDB:H310_09605"/>
<dbReference type="GO" id="GO:0016705">
    <property type="term" value="F:oxidoreductase activity, acting on paired donors, with incorporation or reduction of molecular oxygen"/>
    <property type="evidence" value="ECO:0007669"/>
    <property type="project" value="InterPro"/>
</dbReference>
<dbReference type="OrthoDB" id="105136at2759"/>
<accession>A0A024TT82</accession>
<evidence type="ECO:0000256" key="1">
    <source>
        <dbReference type="SAM" id="Phobius"/>
    </source>
</evidence>
<dbReference type="GO" id="GO:0004497">
    <property type="term" value="F:monooxygenase activity"/>
    <property type="evidence" value="ECO:0007669"/>
    <property type="project" value="InterPro"/>
</dbReference>
<organism evidence="2">
    <name type="scientific">Aphanomyces invadans</name>
    <dbReference type="NCBI Taxonomy" id="157072"/>
    <lineage>
        <taxon>Eukaryota</taxon>
        <taxon>Sar</taxon>
        <taxon>Stramenopiles</taxon>
        <taxon>Oomycota</taxon>
        <taxon>Saprolegniomycetes</taxon>
        <taxon>Saprolegniales</taxon>
        <taxon>Verrucalvaceae</taxon>
        <taxon>Aphanomyces</taxon>
    </lineage>
</organism>
<sequence>MHMLSCSVMSSMLVNLSAAAGSFLAITLFFWLVNFRSLSLRWFIFEILGRLKGVPVVWIECPLAAARVMKGSSDKGVFLERTFSTPAWLPLLSIESVDGPQWRSMKANLVTFMQSLPPMAALQSITQRVTLESMATLDCVNADAIASISVAAFFEWIFQFKMPTALRDLVTAASWEWRKEIALKGVGDMALKRKAVDAIVLEILAAPHVCNVFGAAQWLQPEFHSLLLQPFLISPAINVADVAVQVHRLTTVDPTHYPDTMQQATNLIHLAIDTAHPFVLFERYLPEGLQDDVVNIAPRTHVFMPVDVMKTDAIIRFGAGARKCPGAHLGMACMLGLFTKDVLGHAKFQPHVGHLYSGRDQDGQETMYETLYQGRQALHAMRDALQDRLAKLRWTK</sequence>
<evidence type="ECO:0000313" key="2">
    <source>
        <dbReference type="EMBL" id="ETV97224.1"/>
    </source>
</evidence>
<dbReference type="GO" id="GO:0020037">
    <property type="term" value="F:heme binding"/>
    <property type="evidence" value="ECO:0007669"/>
    <property type="project" value="InterPro"/>
</dbReference>